<dbReference type="Gene3D" id="1.10.1200.10">
    <property type="entry name" value="ACP-like"/>
    <property type="match status" value="2"/>
</dbReference>
<dbReference type="Pfam" id="PF00668">
    <property type="entry name" value="Condensation"/>
    <property type="match status" value="3"/>
</dbReference>
<reference evidence="8 9" key="1">
    <citation type="submission" date="2023-11" db="EMBL/GenBank/DDBJ databases">
        <authorList>
            <person name="Ouyang M.-Y."/>
        </authorList>
    </citation>
    <scope>NUCLEOTIDE SEQUENCE [LARGE SCALE GENOMIC DNA]</scope>
    <source>
        <strain evidence="8 9">OY6</strain>
    </source>
</reference>
<dbReference type="Pfam" id="PF13193">
    <property type="entry name" value="AMP-binding_C"/>
    <property type="match status" value="1"/>
</dbReference>
<dbReference type="PROSITE" id="PS00455">
    <property type="entry name" value="AMP_BINDING"/>
    <property type="match status" value="2"/>
</dbReference>
<feature type="domain" description="Carrier" evidence="7">
    <location>
        <begin position="627"/>
        <end position="705"/>
    </location>
</feature>
<dbReference type="CDD" id="cd19534">
    <property type="entry name" value="E_NRPS"/>
    <property type="match status" value="1"/>
</dbReference>
<evidence type="ECO:0000313" key="8">
    <source>
        <dbReference type="EMBL" id="MDX8128142.1"/>
    </source>
</evidence>
<accession>A0ABU4UGX9</accession>
<dbReference type="CDD" id="cd05931">
    <property type="entry name" value="FAAL"/>
    <property type="match status" value="1"/>
</dbReference>
<evidence type="ECO:0000256" key="3">
    <source>
        <dbReference type="ARBA" id="ARBA00022553"/>
    </source>
</evidence>
<evidence type="ECO:0000256" key="6">
    <source>
        <dbReference type="SAM" id="MobiDB-lite"/>
    </source>
</evidence>
<dbReference type="PANTHER" id="PTHR45398:SF1">
    <property type="entry name" value="ENZYME, PUTATIVE (JCVI)-RELATED"/>
    <property type="match status" value="1"/>
</dbReference>
<dbReference type="PROSITE" id="PS50075">
    <property type="entry name" value="CARRIER"/>
    <property type="match status" value="2"/>
</dbReference>
<dbReference type="CDD" id="cd05930">
    <property type="entry name" value="A_NRPS"/>
    <property type="match status" value="1"/>
</dbReference>
<dbReference type="CDD" id="cd19531">
    <property type="entry name" value="LCL_NRPS-like"/>
    <property type="match status" value="1"/>
</dbReference>
<dbReference type="Pfam" id="PF00501">
    <property type="entry name" value="AMP-binding"/>
    <property type="match status" value="3"/>
</dbReference>
<feature type="domain" description="Carrier" evidence="7">
    <location>
        <begin position="1700"/>
        <end position="1774"/>
    </location>
</feature>
<keyword evidence="3" id="KW-0597">Phosphoprotein</keyword>
<dbReference type="InterPro" id="IPR023213">
    <property type="entry name" value="CAT-like_dom_sf"/>
</dbReference>
<evidence type="ECO:0000256" key="5">
    <source>
        <dbReference type="ARBA" id="ARBA00023098"/>
    </source>
</evidence>
<proteinExistence type="predicted"/>
<feature type="non-terminal residue" evidence="8">
    <location>
        <position position="2787"/>
    </location>
</feature>
<comment type="cofactor">
    <cofactor evidence="1">
        <name>pantetheine 4'-phosphate</name>
        <dbReference type="ChEBI" id="CHEBI:47942"/>
    </cofactor>
</comment>
<dbReference type="InterPro" id="IPR000873">
    <property type="entry name" value="AMP-dep_synth/lig_dom"/>
</dbReference>
<keyword evidence="4" id="KW-0276">Fatty acid metabolism</keyword>
<dbReference type="InterPro" id="IPR006162">
    <property type="entry name" value="Ppantetheine_attach_site"/>
</dbReference>
<name>A0ABU4UGX9_9GAMM</name>
<dbReference type="SMART" id="SM00823">
    <property type="entry name" value="PKS_PP"/>
    <property type="match status" value="2"/>
</dbReference>
<dbReference type="InterPro" id="IPR020845">
    <property type="entry name" value="AMP-binding_CS"/>
</dbReference>
<dbReference type="Proteomes" id="UP001284537">
    <property type="component" value="Unassembled WGS sequence"/>
</dbReference>
<comment type="caution">
    <text evidence="8">The sequence shown here is derived from an EMBL/GenBank/DDBJ whole genome shotgun (WGS) entry which is preliminary data.</text>
</comment>
<dbReference type="InterPro" id="IPR025110">
    <property type="entry name" value="AMP-bd_C"/>
</dbReference>
<dbReference type="InterPro" id="IPR040097">
    <property type="entry name" value="FAAL/FAAC"/>
</dbReference>
<keyword evidence="9" id="KW-1185">Reference proteome</keyword>
<dbReference type="NCBIfam" id="TIGR01720">
    <property type="entry name" value="NRPS-para261"/>
    <property type="match status" value="1"/>
</dbReference>
<dbReference type="PANTHER" id="PTHR45398">
    <property type="match status" value="1"/>
</dbReference>
<dbReference type="NCBIfam" id="TIGR01733">
    <property type="entry name" value="AA-adenyl-dom"/>
    <property type="match status" value="1"/>
</dbReference>
<organism evidence="8 9">
    <name type="scientific">Methylomonas defluvii</name>
    <dbReference type="NCBI Taxonomy" id="3045149"/>
    <lineage>
        <taxon>Bacteria</taxon>
        <taxon>Pseudomonadati</taxon>
        <taxon>Pseudomonadota</taxon>
        <taxon>Gammaproteobacteria</taxon>
        <taxon>Methylococcales</taxon>
        <taxon>Methylococcaceae</taxon>
        <taxon>Methylomonas</taxon>
    </lineage>
</organism>
<evidence type="ECO:0000256" key="2">
    <source>
        <dbReference type="ARBA" id="ARBA00022450"/>
    </source>
</evidence>
<keyword evidence="2" id="KW-0596">Phosphopantetheine</keyword>
<dbReference type="Gene3D" id="3.40.50.980">
    <property type="match status" value="2"/>
</dbReference>
<gene>
    <name evidence="8" type="ORF">QLH52_12675</name>
</gene>
<dbReference type="InterPro" id="IPR042099">
    <property type="entry name" value="ANL_N_sf"/>
</dbReference>
<keyword evidence="5" id="KW-0443">Lipid metabolism</keyword>
<feature type="region of interest" description="Disordered" evidence="6">
    <location>
        <begin position="1"/>
        <end position="23"/>
    </location>
</feature>
<evidence type="ECO:0000259" key="7">
    <source>
        <dbReference type="PROSITE" id="PS50075"/>
    </source>
</evidence>
<dbReference type="EMBL" id="JAXARY010000010">
    <property type="protein sequence ID" value="MDX8128142.1"/>
    <property type="molecule type" value="Genomic_DNA"/>
</dbReference>
<dbReference type="Gene3D" id="3.30.300.30">
    <property type="match status" value="2"/>
</dbReference>
<evidence type="ECO:0000256" key="4">
    <source>
        <dbReference type="ARBA" id="ARBA00022832"/>
    </source>
</evidence>
<dbReference type="InterPro" id="IPR009081">
    <property type="entry name" value="PP-bd_ACP"/>
</dbReference>
<protein>
    <submittedName>
        <fullName evidence="8">Amino acid adenylation domain-containing protein</fullName>
    </submittedName>
</protein>
<dbReference type="Gene3D" id="3.30.559.30">
    <property type="entry name" value="Nonribosomal peptide synthetase, condensation domain"/>
    <property type="match status" value="3"/>
</dbReference>
<evidence type="ECO:0000313" key="9">
    <source>
        <dbReference type="Proteomes" id="UP001284537"/>
    </source>
</evidence>
<dbReference type="PROSITE" id="PS00012">
    <property type="entry name" value="PHOSPHOPANTETHEINE"/>
    <property type="match status" value="1"/>
</dbReference>
<dbReference type="InterPro" id="IPR036736">
    <property type="entry name" value="ACP-like_sf"/>
</dbReference>
<dbReference type="Pfam" id="PF00550">
    <property type="entry name" value="PP-binding"/>
    <property type="match status" value="1"/>
</dbReference>
<dbReference type="InterPro" id="IPR020806">
    <property type="entry name" value="PKS_PP-bd"/>
</dbReference>
<dbReference type="Gene3D" id="3.30.559.10">
    <property type="entry name" value="Chloramphenicol acetyltransferase-like domain"/>
    <property type="match status" value="3"/>
</dbReference>
<dbReference type="InterPro" id="IPR010060">
    <property type="entry name" value="NRPS_synth"/>
</dbReference>
<dbReference type="Gene3D" id="2.30.38.10">
    <property type="entry name" value="Luciferase, Domain 3"/>
    <property type="match status" value="1"/>
</dbReference>
<dbReference type="InterPro" id="IPR001242">
    <property type="entry name" value="Condensation_dom"/>
</dbReference>
<dbReference type="SUPFAM" id="SSF47336">
    <property type="entry name" value="ACP-like"/>
    <property type="match status" value="2"/>
</dbReference>
<dbReference type="RefSeq" id="WP_319961828.1">
    <property type="nucleotide sequence ID" value="NZ_JAXARY010000010.1"/>
</dbReference>
<sequence length="2787" mass="309669">MEGYVLSERHDLDGSADDAPSLEGATSLTDVLQRRAACHPHRIAYTVLDYGASGQHSLTYDELNAKARQLAASLQQVSMQGERALLLYPPGLDYIVAFFACLYAGVIAVPAYPPSNNRHMPRLQAILDDSKAKIILTTQQVANNIRHFSSATGDLLDKHCLQTDVAENSDDASSWQAPILKSIDLAFLQYTSGSTGDAKGVMISHGNLMANQQLIKRRFGHDERSTVVGWLPLYHDMGLIGNVMQPLYCGASAILMAPMAFLEKPLRWLQAISDYRAHTSGGPNFAYDLCVQKISPEELAGIDLGSWQLAFNGAEPINPLTLQRFSETFSACGFQRRAFYPCYGLAEATLLATGGAKQSLPRIAAFDKTALEQRVVHSTDDNQLNARSLVGCGAIDIDGGQGLRIVDPDNATCCPNGRIGEIWLSGPSIAQGYWQNPEMSDRAFVHDAQGHPWLRTGDLGFIDDGELFVSGRLKDLIIIRGRNYYPHDLEYAVEAATDALSPASTVAFSVDEGDGEKLIVLAELKRNRIRQGDFRNEFSAIRARLTEECGIQSDRILFLKPGAILKTSSGKLRRNACKALFLQQGFECIAVDAQRISDATSLPSAKANQSVNERHLLRQALLLMDRSHAADLLTEHLALKAAELSGVAAGTVEPTHTLSSLGLDSLKAVEMKYFIDELLTVDIPITSMLGSATLFDSAVTALSLVKTIDQETSSLINKDGQSSNTSMSYNQRALWTRARMESAEALYHMSIALQIQGELNCNALGRALSELHRRHDQLRCGFELDTNNESICAPLDQSMHELEQADCSDPVQRTETLRNFVNKPFDLRHGPLLRCGVFSCGANDHLLAFCAHHLIIDFRSLLVLQRELQTLYTGYARGVEAQLPEVKTNYSEYIVWQQSYLRSEAASRDKLYWQEQLAGELPQLILPGNFTAPCRQLRRGGAVGLTIETANLVRLKALASTHNVTLYTLVLTVFKALLYRYTAQHDLIVGTPTLGRPSSRFADLVGYCVNPVALRSKPSGELTFCDYLADVNAVVLGALEHQNYPQSLVLEKLRSEHRQSNIELYRTFFVLHDSSDSDVAALALGQAGISLRWAGLEARSSALPDTAEEFELAVLAAETRNGLTVTFRYCRSAWEREGIFRLLGHFQCLLLGMLAEPGARLSQLPLLTAPERLQQKDWNATEAAYPQDLCLHQLFEVQAKKTPDTVALNFEEQTLTYAELNARANQLAHYLIEQGVGPEVLVGICMERSLDMVIGLLGILKAGGAYVPLDPTYPEERLRYMLDDADIRLLLTRQNWAGLVVSAQRPTVYLDQDWPSINLCLDSNPGVRNLPLNLAYIIYTSGSTGQPKGVAVTHRNAVHSTFARFMQYPDQVKAYLLLSSFAFDSSVAGIFWTLGQGGCLCLPGENAGKDPAALAVLIQHQQVSHLLALPSLYAVLLEQATESLCSLKVAIVAGEACGIELVKQHFVSLPAVKLYNEYGPTEGTVWSSVYQAGLDDLDKPLSIGRPIANVRLYVLDRHLNPLPIGVAGELYIGGAGIVRGYLKLAELTAERFIPDPFQADGGRLYKTGDLARYRSDGALEFLGRIDHQVKIRGFRIELGEIEAQLLAHGKVKEAVVLAREDQPGDKKLVAYLVLSEPAVDQHDEVVNLLKVHLKQALPDYMVPSAFVILDEMPLSANGKLDRLRLPVPNWGGQSALLYEAPQNPIEMALTQIWQQLLAIERIGRHDNFFALGGDSILSIQVVSRARQAGIVITPKQLFERPTVFELAAIAETASHAVAEQGLVTGDVELTPIQHWFFERGLSNPHHWNQALMLRVKPELTSALFEAALHKLLVQHDALRMRFTNENGEWRQTNLTEEEQNVFKQVDLSHVPVAERDAVLQQQASDCQASLHLTHGPLLRAVWFDFGDNESHVVIAIHHLVVDGVSWRILLEDLNLACQQGLENQYLNLPAKTSSFQYWTKRLNQLTQNGGLNSSITYWLAPQRSQAATLPADYPHGANDLGLENEVAVSLSVEQTLTLLQEVPIAYRTLIDDVLLTALALTLRDWLVDEELSAASSSAQTATTILLIDRESHGREHLTDDLDISRTVGWFTSVYPLLLELPKGDDLARALKTVKEQIRAVPDHGISYGLLRYLSTDGELKQHLIAQPPAQIIFNYLGQLDTVLSEGALFNPSTDAAGLSHDPTGKRAHELDVVASIQGGRLHLSWRYSRERYRCSTLETLANRYLQHLQALISHCSQTEVGGYTPSDFPLAALSQSQLDILNLPLRQIDDIYPLAPLQHGLIFHSLYEPDSNVYRIQLACRLTGPLDTSIFKQAWQQLLERHAVLRSRFLIQDTEQLLQIVEQQASLPITEHDWRHESESERHVRWQALQATEHAQNFDFGQAPLMRLNLVNCGADEHYLLWSYHHILIDGWSMPLLVKEVFNIYHALLRGEPPQLAPIQSYHQYIAWLQAQDKQAAEAYWRQQLAGFEAATILGVDRAPGSKGWLGEIRKARLNLTDGVNQSLQRLAKQRHLTINTLAQAAWGLLLSHYSGNSDVVFGITVSGRPAELLGIENQVGLFINTLPLRLRIDPHQTVGECLQALFEQNQTLRHYEYASLAQVQTWSDIGRGQALFDSLLVFENYPIDQALMNIGGPIKIDRVVEREPTNYPLTLKVFPGDCLHMEIHYDDGRFPANTVGAMLEHLNQLLETFAEQPQLKLGQLPTLTENETQQILHNWNTTEAVYPQDFYLHQLFEAQAEKTPDAVALSFEEQNLTYTELNARANQLAHYLIEQGVGPEVLVGICMERS</sequence>
<evidence type="ECO:0000256" key="1">
    <source>
        <dbReference type="ARBA" id="ARBA00001957"/>
    </source>
</evidence>
<dbReference type="SUPFAM" id="SSF52777">
    <property type="entry name" value="CoA-dependent acyltransferases"/>
    <property type="match status" value="6"/>
</dbReference>
<dbReference type="CDD" id="cd19543">
    <property type="entry name" value="DCL_NRPS"/>
    <property type="match status" value="1"/>
</dbReference>
<dbReference type="Gene3D" id="3.40.50.12780">
    <property type="entry name" value="N-terminal domain of ligase-like"/>
    <property type="match status" value="2"/>
</dbReference>
<dbReference type="InterPro" id="IPR010071">
    <property type="entry name" value="AA_adenyl_dom"/>
</dbReference>
<dbReference type="SUPFAM" id="SSF56801">
    <property type="entry name" value="Acetyl-CoA synthetase-like"/>
    <property type="match status" value="3"/>
</dbReference>
<dbReference type="InterPro" id="IPR045851">
    <property type="entry name" value="AMP-bd_C_sf"/>
</dbReference>